<keyword evidence="5" id="KW-1185">Reference proteome</keyword>
<dbReference type="KEGG" id="fcl:A4G17_03140"/>
<dbReference type="EMBL" id="CP015029">
    <property type="protein sequence ID" value="QIM64513.1"/>
    <property type="molecule type" value="Genomic_DNA"/>
</dbReference>
<dbReference type="RefSeq" id="WP_123957280.1">
    <property type="nucleotide sequence ID" value="NZ_CP015029.1"/>
</dbReference>
<evidence type="ECO:0000313" key="6">
    <source>
        <dbReference type="Proteomes" id="UP000502287"/>
    </source>
</evidence>
<dbReference type="EMBL" id="RKQT01000004">
    <property type="protein sequence ID" value="RPE91867.1"/>
    <property type="molecule type" value="Genomic_DNA"/>
</dbReference>
<reference evidence="3 6" key="1">
    <citation type="submission" date="2016-03" db="EMBL/GenBank/DDBJ databases">
        <authorList>
            <person name="Hansen M.J."/>
            <person name="Bojesen A.M."/>
            <person name="Planet P."/>
        </authorList>
    </citation>
    <scope>NUCLEOTIDE SEQUENCE [LARGE SCALE GENOMIC DNA]</scope>
    <source>
        <strain evidence="3 6">HPA 21</strain>
    </source>
</reference>
<feature type="domain" description="DUF6630" evidence="1">
    <location>
        <begin position="199"/>
        <end position="341"/>
    </location>
</feature>
<evidence type="ECO:0000313" key="4">
    <source>
        <dbReference type="EMBL" id="RPE91867.1"/>
    </source>
</evidence>
<dbReference type="InterPro" id="IPR056723">
    <property type="entry name" value="DUF7821"/>
</dbReference>
<name>A0AAE6X551_9PAST</name>
<organism evidence="3 6">
    <name type="scientific">Frederiksenia canicola</name>
    <dbReference type="NCBI Taxonomy" id="123824"/>
    <lineage>
        <taxon>Bacteria</taxon>
        <taxon>Pseudomonadati</taxon>
        <taxon>Pseudomonadota</taxon>
        <taxon>Gammaproteobacteria</taxon>
        <taxon>Pasteurellales</taxon>
        <taxon>Pasteurellaceae</taxon>
        <taxon>Frederiksenia</taxon>
    </lineage>
</organism>
<gene>
    <name evidence="3" type="ORF">A4G17_03140</name>
    <name evidence="4" type="ORF">EDC49_1659</name>
</gene>
<protein>
    <submittedName>
        <fullName evidence="3">Uncharacterized protein</fullName>
    </submittedName>
</protein>
<dbReference type="Proteomes" id="UP000276901">
    <property type="component" value="Unassembled WGS sequence"/>
</dbReference>
<dbReference type="Pfam" id="PF20335">
    <property type="entry name" value="DUF6630"/>
    <property type="match status" value="1"/>
</dbReference>
<sequence length="343" mass="40634">MDHTLRQILLEIEGYLENEMHVEIPTKQFKSDILVDYYYYPQDFMNFTEEEQEEVNDCLKQAGYVECHDALADFMQKANIALLDKDQFTDDNNYTFMVIECTIAPFLKEHQQFLRQETMVFICAPYIDGDEQQQFKVFLTTPTTGNLFLQLKRSRQISAEEQGDIEKRYWELFEQSVIEVHQSLYLDPVDLVANDEHRLEEFITLAGIDDRESFKTQYYLIQHDPEQFIRQLKEEGFYGEPSRSFLYYRFLLEDYSYFAYWELDYEAIADYIAALIGQNFSLDEEQSRQLSDIAEKLQQESDFTLLSIDTEFFDGEGLFVCRKENVEAILRLAKQLGFPINAL</sequence>
<evidence type="ECO:0000259" key="1">
    <source>
        <dbReference type="Pfam" id="PF20335"/>
    </source>
</evidence>
<evidence type="ECO:0000313" key="5">
    <source>
        <dbReference type="Proteomes" id="UP000276901"/>
    </source>
</evidence>
<evidence type="ECO:0000259" key="2">
    <source>
        <dbReference type="Pfam" id="PF25134"/>
    </source>
</evidence>
<feature type="domain" description="DUF7821" evidence="2">
    <location>
        <begin position="8"/>
        <end position="186"/>
    </location>
</feature>
<proteinExistence type="predicted"/>
<dbReference type="Pfam" id="PF25134">
    <property type="entry name" value="DUF7821"/>
    <property type="match status" value="1"/>
</dbReference>
<reference evidence="4 5" key="2">
    <citation type="submission" date="2018-11" db="EMBL/GenBank/DDBJ databases">
        <title>Genomic Encyclopedia of Type Strains, Phase IV (KMG-IV): sequencing the most valuable type-strain genomes for metagenomic binning, comparative biology and taxonomic classification.</title>
        <authorList>
            <person name="Goeker M."/>
        </authorList>
    </citation>
    <scope>NUCLEOTIDE SEQUENCE [LARGE SCALE GENOMIC DNA]</scope>
    <source>
        <strain evidence="4 5">DSM 25797</strain>
    </source>
</reference>
<dbReference type="AlphaFoldDB" id="A0AAE6X551"/>
<evidence type="ECO:0000313" key="3">
    <source>
        <dbReference type="EMBL" id="QIM64513.1"/>
    </source>
</evidence>
<dbReference type="Proteomes" id="UP000502287">
    <property type="component" value="Chromosome"/>
</dbReference>
<dbReference type="InterPro" id="IPR046582">
    <property type="entry name" value="DUF6630"/>
</dbReference>
<accession>A0AAE6X551</accession>